<dbReference type="AlphaFoldDB" id="A0A179FGL8"/>
<name>A0A179FGL8_METCM</name>
<protein>
    <submittedName>
        <fullName evidence="1">Uncharacterized protein</fullName>
    </submittedName>
</protein>
<dbReference type="RefSeq" id="XP_018141986.1">
    <property type="nucleotide sequence ID" value="XM_018293993.1"/>
</dbReference>
<accession>A0A179FGL8</accession>
<evidence type="ECO:0000313" key="2">
    <source>
        <dbReference type="Proteomes" id="UP000078397"/>
    </source>
</evidence>
<keyword evidence="2" id="KW-1185">Reference proteome</keyword>
<organism evidence="1 2">
    <name type="scientific">Pochonia chlamydosporia 170</name>
    <dbReference type="NCBI Taxonomy" id="1380566"/>
    <lineage>
        <taxon>Eukaryota</taxon>
        <taxon>Fungi</taxon>
        <taxon>Dikarya</taxon>
        <taxon>Ascomycota</taxon>
        <taxon>Pezizomycotina</taxon>
        <taxon>Sordariomycetes</taxon>
        <taxon>Hypocreomycetidae</taxon>
        <taxon>Hypocreales</taxon>
        <taxon>Clavicipitaceae</taxon>
        <taxon>Pochonia</taxon>
    </lineage>
</organism>
<proteinExistence type="predicted"/>
<dbReference type="KEGG" id="pchm:VFPPC_16240"/>
<gene>
    <name evidence="1" type="ORF">VFPPC_16240</name>
</gene>
<evidence type="ECO:0000313" key="1">
    <source>
        <dbReference type="EMBL" id="OAQ64672.1"/>
    </source>
</evidence>
<sequence length="108" mass="12220">MRGWIPNISSSVDYIMRRANICNMNVIVANWHLAIPRKNENGFCLSTGLHFGTQPDCIIVQDIRCLMNIRRSADNPESSKDELLARGVRSEELPIPGSGMYTPICDWQ</sequence>
<reference evidence="1 2" key="1">
    <citation type="journal article" date="2016" name="PLoS Pathog.">
        <title>Biosynthesis of antibiotic leucinostatins in bio-control fungus Purpureocillium lilacinum and their inhibition on phytophthora revealed by genome mining.</title>
        <authorList>
            <person name="Wang G."/>
            <person name="Liu Z."/>
            <person name="Lin R."/>
            <person name="Li E."/>
            <person name="Mao Z."/>
            <person name="Ling J."/>
            <person name="Yang Y."/>
            <person name="Yin W.B."/>
            <person name="Xie B."/>
        </authorList>
    </citation>
    <scope>NUCLEOTIDE SEQUENCE [LARGE SCALE GENOMIC DNA]</scope>
    <source>
        <strain evidence="1">170</strain>
    </source>
</reference>
<dbReference type="EMBL" id="LSBJ02000005">
    <property type="protein sequence ID" value="OAQ64672.1"/>
    <property type="molecule type" value="Genomic_DNA"/>
</dbReference>
<dbReference type="Proteomes" id="UP000078397">
    <property type="component" value="Unassembled WGS sequence"/>
</dbReference>
<dbReference type="GeneID" id="28857987"/>
<comment type="caution">
    <text evidence="1">The sequence shown here is derived from an EMBL/GenBank/DDBJ whole genome shotgun (WGS) entry which is preliminary data.</text>
</comment>